<evidence type="ECO:0000256" key="1">
    <source>
        <dbReference type="ARBA" id="ARBA00023015"/>
    </source>
</evidence>
<dbReference type="PANTHER" id="PTHR43537">
    <property type="entry name" value="TRANSCRIPTIONAL REGULATOR, GNTR FAMILY"/>
    <property type="match status" value="1"/>
</dbReference>
<dbReference type="SMART" id="SM00345">
    <property type="entry name" value="HTH_GNTR"/>
    <property type="match status" value="1"/>
</dbReference>
<dbReference type="Gene3D" id="1.20.120.530">
    <property type="entry name" value="GntR ligand-binding domain-like"/>
    <property type="match status" value="1"/>
</dbReference>
<dbReference type="EMBL" id="FNYY01000002">
    <property type="protein sequence ID" value="SEI87311.1"/>
    <property type="molecule type" value="Genomic_DNA"/>
</dbReference>
<dbReference type="Pfam" id="PF07729">
    <property type="entry name" value="FCD"/>
    <property type="match status" value="1"/>
</dbReference>
<keyword evidence="6" id="KW-1185">Reference proteome</keyword>
<dbReference type="InterPro" id="IPR000524">
    <property type="entry name" value="Tscrpt_reg_HTH_GntR"/>
</dbReference>
<dbReference type="Proteomes" id="UP000182932">
    <property type="component" value="Unassembled WGS sequence"/>
</dbReference>
<dbReference type="PANTHER" id="PTHR43537:SF50">
    <property type="entry name" value="TRANSCRIPTIONAL REGULATORY PROTEIN"/>
    <property type="match status" value="1"/>
</dbReference>
<dbReference type="Pfam" id="PF00392">
    <property type="entry name" value="GntR"/>
    <property type="match status" value="1"/>
</dbReference>
<dbReference type="PRINTS" id="PR00035">
    <property type="entry name" value="HTHGNTR"/>
</dbReference>
<accession>A0A975ZM36</accession>
<evidence type="ECO:0000259" key="4">
    <source>
        <dbReference type="PROSITE" id="PS50949"/>
    </source>
</evidence>
<dbReference type="GO" id="GO:0003677">
    <property type="term" value="F:DNA binding"/>
    <property type="evidence" value="ECO:0007669"/>
    <property type="project" value="UniProtKB-KW"/>
</dbReference>
<name>A0A975ZM36_9RHOB</name>
<dbReference type="SUPFAM" id="SSF46785">
    <property type="entry name" value="Winged helix' DNA-binding domain"/>
    <property type="match status" value="1"/>
</dbReference>
<comment type="caution">
    <text evidence="5">The sequence shown here is derived from an EMBL/GenBank/DDBJ whole genome shotgun (WGS) entry which is preliminary data.</text>
</comment>
<evidence type="ECO:0000313" key="5">
    <source>
        <dbReference type="EMBL" id="SEI87311.1"/>
    </source>
</evidence>
<dbReference type="InterPro" id="IPR036388">
    <property type="entry name" value="WH-like_DNA-bd_sf"/>
</dbReference>
<keyword evidence="3" id="KW-0804">Transcription</keyword>
<feature type="domain" description="HTH gntR-type" evidence="4">
    <location>
        <begin position="17"/>
        <end position="84"/>
    </location>
</feature>
<reference evidence="5 6" key="1">
    <citation type="submission" date="2016-10" db="EMBL/GenBank/DDBJ databases">
        <authorList>
            <person name="Varghese N."/>
            <person name="Submissions S."/>
        </authorList>
    </citation>
    <scope>NUCLEOTIDE SEQUENCE [LARGE SCALE GENOMIC DNA]</scope>
    <source>
        <strain evidence="5 6">FF3</strain>
    </source>
</reference>
<evidence type="ECO:0000313" key="6">
    <source>
        <dbReference type="Proteomes" id="UP000182932"/>
    </source>
</evidence>
<dbReference type="GO" id="GO:0003700">
    <property type="term" value="F:DNA-binding transcription factor activity"/>
    <property type="evidence" value="ECO:0007669"/>
    <property type="project" value="InterPro"/>
</dbReference>
<dbReference type="InterPro" id="IPR008920">
    <property type="entry name" value="TF_FadR/GntR_C"/>
</dbReference>
<dbReference type="InterPro" id="IPR036390">
    <property type="entry name" value="WH_DNA-bd_sf"/>
</dbReference>
<dbReference type="Gene3D" id="1.10.10.10">
    <property type="entry name" value="Winged helix-like DNA-binding domain superfamily/Winged helix DNA-binding domain"/>
    <property type="match status" value="1"/>
</dbReference>
<evidence type="ECO:0000256" key="2">
    <source>
        <dbReference type="ARBA" id="ARBA00023125"/>
    </source>
</evidence>
<gene>
    <name evidence="5" type="ORF">SAMN04487940_102252</name>
</gene>
<evidence type="ECO:0000256" key="3">
    <source>
        <dbReference type="ARBA" id="ARBA00023163"/>
    </source>
</evidence>
<keyword evidence="1" id="KW-0805">Transcription regulation</keyword>
<dbReference type="AlphaFoldDB" id="A0A975ZM36"/>
<dbReference type="PROSITE" id="PS50949">
    <property type="entry name" value="HTH_GNTR"/>
    <property type="match status" value="1"/>
</dbReference>
<organism evidence="5 6">
    <name type="scientific">Marinovum algicola</name>
    <dbReference type="NCBI Taxonomy" id="42444"/>
    <lineage>
        <taxon>Bacteria</taxon>
        <taxon>Pseudomonadati</taxon>
        <taxon>Pseudomonadota</taxon>
        <taxon>Alphaproteobacteria</taxon>
        <taxon>Rhodobacterales</taxon>
        <taxon>Roseobacteraceae</taxon>
        <taxon>Marinovum</taxon>
    </lineage>
</organism>
<dbReference type="SUPFAM" id="SSF48008">
    <property type="entry name" value="GntR ligand-binding domain-like"/>
    <property type="match status" value="1"/>
</dbReference>
<keyword evidence="2" id="KW-0238">DNA-binding</keyword>
<dbReference type="RefSeq" id="WP_048533728.1">
    <property type="nucleotide sequence ID" value="NZ_CATLUV010000059.1"/>
</dbReference>
<protein>
    <submittedName>
        <fullName evidence="5">Transcriptional regulator, GntR family</fullName>
    </submittedName>
</protein>
<proteinExistence type="predicted"/>
<dbReference type="SMART" id="SM00895">
    <property type="entry name" value="FCD"/>
    <property type="match status" value="1"/>
</dbReference>
<sequence length="232" mass="25692">MSLKDLIGDNLAAERPKSLAEQSADKLRELILLERLPAGLSLNERELSALLGISRTPVRDAIRLLEVEGLVDYIDGRLRVADPSMETLSHWLMIQGALEGLAGEQACAQATEAELAQIAALHRQMVDMAEGEDGLQRFRLDMDFHRAIVRAAHNPPLIETHNQYNTRLWRARYVSSQRRANRKQQMAKHQGIVDALQRRDAAAASAALIDHLRNAIGNIEAARSEVQAAAGE</sequence>
<dbReference type="InterPro" id="IPR011711">
    <property type="entry name" value="GntR_C"/>
</dbReference>